<feature type="region of interest" description="Disordered" evidence="1">
    <location>
        <begin position="1"/>
        <end position="24"/>
    </location>
</feature>
<gene>
    <name evidence="2" type="ORF">JEU22_18310</name>
</gene>
<name>A0A8I1JLI8_PSEPU</name>
<dbReference type="EMBL" id="JAEHTE010000023">
    <property type="protein sequence ID" value="MBI6885864.1"/>
    <property type="molecule type" value="Genomic_DNA"/>
</dbReference>
<evidence type="ECO:0000313" key="2">
    <source>
        <dbReference type="EMBL" id="MBI6885864.1"/>
    </source>
</evidence>
<sequence>MHTQTSDAASQSTSKFATAKDIPPGYSVSSDFKGEYRWESILAPECHHKSGFKTFEDAVADCRAAQGDDSYVGELADE</sequence>
<accession>A0A8I1JLI8</accession>
<proteinExistence type="predicted"/>
<reference evidence="2" key="1">
    <citation type="submission" date="2020-12" db="EMBL/GenBank/DDBJ databases">
        <title>Enhanced detection system for hospital associated transmission using whole genome sequencing surveillance.</title>
        <authorList>
            <person name="Harrison L.H."/>
            <person name="Van Tyne D."/>
            <person name="Marsh J.W."/>
            <person name="Griffith M.P."/>
            <person name="Snyder D.J."/>
            <person name="Cooper V.S."/>
            <person name="Mustapha M."/>
        </authorList>
    </citation>
    <scope>NUCLEOTIDE SEQUENCE</scope>
    <source>
        <strain evidence="2">PSB00042</strain>
    </source>
</reference>
<dbReference type="AlphaFoldDB" id="A0A8I1JLI8"/>
<protein>
    <submittedName>
        <fullName evidence="2">Uncharacterized protein</fullName>
    </submittedName>
</protein>
<evidence type="ECO:0000256" key="1">
    <source>
        <dbReference type="SAM" id="MobiDB-lite"/>
    </source>
</evidence>
<feature type="compositionally biased region" description="Low complexity" evidence="1">
    <location>
        <begin position="1"/>
        <end position="14"/>
    </location>
</feature>
<evidence type="ECO:0000313" key="3">
    <source>
        <dbReference type="Proteomes" id="UP000637061"/>
    </source>
</evidence>
<organism evidence="2 3">
    <name type="scientific">Pseudomonas putida</name>
    <name type="common">Arthrobacter siderocapsulatus</name>
    <dbReference type="NCBI Taxonomy" id="303"/>
    <lineage>
        <taxon>Bacteria</taxon>
        <taxon>Pseudomonadati</taxon>
        <taxon>Pseudomonadota</taxon>
        <taxon>Gammaproteobacteria</taxon>
        <taxon>Pseudomonadales</taxon>
        <taxon>Pseudomonadaceae</taxon>
        <taxon>Pseudomonas</taxon>
    </lineage>
</organism>
<comment type="caution">
    <text evidence="2">The sequence shown here is derived from an EMBL/GenBank/DDBJ whole genome shotgun (WGS) entry which is preliminary data.</text>
</comment>
<dbReference type="Proteomes" id="UP000637061">
    <property type="component" value="Unassembled WGS sequence"/>
</dbReference>
<dbReference type="RefSeq" id="WP_198747791.1">
    <property type="nucleotide sequence ID" value="NZ_JAEHTE010000023.1"/>
</dbReference>